<gene>
    <name evidence="2" type="ORF">DT99_08075</name>
</gene>
<dbReference type="SUPFAM" id="SSF103473">
    <property type="entry name" value="MFS general substrate transporter"/>
    <property type="match status" value="1"/>
</dbReference>
<keyword evidence="1" id="KW-1133">Transmembrane helix</keyword>
<name>A0A071MH93_9BURK</name>
<sequence>MEIMTRRPSAVQVSAALMLCVNSVLVAGIDPIMTGALLNEHRIDMATVGHLTMTEILMLAVGIVVANVWQPLTMIRRNAILMSLLGIALNFACIHATSSTELIALRGTLGLSEGILVWTGTALVVRAKSPSRLFAVSAFLQLLTQGGLATYLSMVTIPVHGANSVFFAFAMASVLNMLLACALPKTIEPLPTEDARPFKWRLRHLRAPAVAFLQIASVGALWGYIEPTGQAIGFTPNGIQTAISLTLGAAMLGTIVAMLTVQQWRSGAVLLLSSAAMVAITLLMYTTPFGGLTRFAVLLGLCQIVTMFALPFQAAYAFTTDSTGRVTTVIPLVELLGQALGPLLSSLVVLSNDSRPSLLAAAAVAGIAMLLMVRVPSRLMVEARS</sequence>
<feature type="transmembrane region" description="Helical" evidence="1">
    <location>
        <begin position="103"/>
        <end position="125"/>
    </location>
</feature>
<evidence type="ECO:0000256" key="1">
    <source>
        <dbReference type="SAM" id="Phobius"/>
    </source>
</evidence>
<feature type="transmembrane region" description="Helical" evidence="1">
    <location>
        <begin position="79"/>
        <end position="97"/>
    </location>
</feature>
<feature type="transmembrane region" description="Helical" evidence="1">
    <location>
        <begin position="205"/>
        <end position="225"/>
    </location>
</feature>
<accession>A0A071MH93</accession>
<feature type="transmembrane region" description="Helical" evidence="1">
    <location>
        <begin position="356"/>
        <end position="375"/>
    </location>
</feature>
<feature type="transmembrane region" description="Helical" evidence="1">
    <location>
        <begin position="329"/>
        <end position="350"/>
    </location>
</feature>
<proteinExistence type="predicted"/>
<dbReference type="OrthoDB" id="5995417at2"/>
<comment type="caution">
    <text evidence="2">The sequence shown here is derived from an EMBL/GenBank/DDBJ whole genome shotgun (WGS) entry which is preliminary data.</text>
</comment>
<organism evidence="2">
    <name type="scientific">Burkholderia cenocepacia</name>
    <dbReference type="NCBI Taxonomy" id="95486"/>
    <lineage>
        <taxon>Bacteria</taxon>
        <taxon>Pseudomonadati</taxon>
        <taxon>Pseudomonadota</taxon>
        <taxon>Betaproteobacteria</taxon>
        <taxon>Burkholderiales</taxon>
        <taxon>Burkholderiaceae</taxon>
        <taxon>Burkholderia</taxon>
        <taxon>Burkholderia cepacia complex</taxon>
    </lineage>
</organism>
<reference evidence="2" key="1">
    <citation type="submission" date="2014-04" db="EMBL/GenBank/DDBJ databases">
        <title>In planta biocontrol of soil-borne Fusarium wilt of banana through a plant endophytic bacterium, Burkholderia cenocepacia 869T2.</title>
        <authorList>
            <person name="Ho Y.-N."/>
            <person name="Chiang H.-M."/>
            <person name="Chao C.-P."/>
            <person name="Su C.-C."/>
            <person name="Hsu H.-F."/>
            <person name="Guo C.-T."/>
            <person name="Hsieh J.-L."/>
            <person name="Huang C.-C."/>
        </authorList>
    </citation>
    <scope>NUCLEOTIDE SEQUENCE [LARGE SCALE GENOMIC DNA]</scope>
    <source>
        <strain evidence="2">869T2</strain>
    </source>
</reference>
<protein>
    <recommendedName>
        <fullName evidence="3">MFS transporter</fullName>
    </recommendedName>
</protein>
<feature type="transmembrane region" description="Helical" evidence="1">
    <location>
        <begin position="237"/>
        <end position="261"/>
    </location>
</feature>
<dbReference type="AlphaFoldDB" id="A0A071MH93"/>
<evidence type="ECO:0008006" key="3">
    <source>
        <dbReference type="Google" id="ProtNLM"/>
    </source>
</evidence>
<feature type="transmembrane region" description="Helical" evidence="1">
    <location>
        <begin position="52"/>
        <end position="72"/>
    </location>
</feature>
<keyword evidence="1" id="KW-0472">Membrane</keyword>
<evidence type="ECO:0000313" key="2">
    <source>
        <dbReference type="EMBL" id="KEA60038.1"/>
    </source>
</evidence>
<feature type="transmembrane region" description="Helical" evidence="1">
    <location>
        <begin position="295"/>
        <end position="317"/>
    </location>
</feature>
<dbReference type="Gene3D" id="1.20.1250.20">
    <property type="entry name" value="MFS general substrate transporter like domains"/>
    <property type="match status" value="1"/>
</dbReference>
<feature type="transmembrane region" description="Helical" evidence="1">
    <location>
        <begin position="164"/>
        <end position="184"/>
    </location>
</feature>
<feature type="transmembrane region" description="Helical" evidence="1">
    <location>
        <begin position="268"/>
        <end position="289"/>
    </location>
</feature>
<feature type="transmembrane region" description="Helical" evidence="1">
    <location>
        <begin position="132"/>
        <end position="152"/>
    </location>
</feature>
<dbReference type="EMBL" id="JJOA01000007">
    <property type="protein sequence ID" value="KEA60038.1"/>
    <property type="molecule type" value="Genomic_DNA"/>
</dbReference>
<dbReference type="InterPro" id="IPR036259">
    <property type="entry name" value="MFS_trans_sf"/>
</dbReference>
<keyword evidence="1" id="KW-0812">Transmembrane</keyword>